<reference evidence="2" key="3">
    <citation type="submission" date="2018-08" db="UniProtKB">
        <authorList>
            <consortium name="EnsemblPlants"/>
        </authorList>
    </citation>
    <scope>IDENTIFICATION</scope>
    <source>
        <strain evidence="2">cv. Bd21</strain>
    </source>
</reference>
<dbReference type="AlphaFoldDB" id="A0A2K2DD64"/>
<proteinExistence type="predicted"/>
<gene>
    <name evidence="1" type="ORF">BRADI_2g41495v3</name>
</gene>
<dbReference type="Proteomes" id="UP000008810">
    <property type="component" value="Chromosome 2"/>
</dbReference>
<evidence type="ECO:0000313" key="3">
    <source>
        <dbReference type="Proteomes" id="UP000008810"/>
    </source>
</evidence>
<evidence type="ECO:0000313" key="1">
    <source>
        <dbReference type="EMBL" id="PNT72218.1"/>
    </source>
</evidence>
<dbReference type="EMBL" id="CM000881">
    <property type="protein sequence ID" value="PNT72218.1"/>
    <property type="molecule type" value="Genomic_DNA"/>
</dbReference>
<reference evidence="1 2" key="1">
    <citation type="journal article" date="2010" name="Nature">
        <title>Genome sequencing and analysis of the model grass Brachypodium distachyon.</title>
        <authorList>
            <consortium name="International Brachypodium Initiative"/>
        </authorList>
    </citation>
    <scope>NUCLEOTIDE SEQUENCE [LARGE SCALE GENOMIC DNA]</scope>
    <source>
        <strain evidence="1 2">Bd21</strain>
    </source>
</reference>
<dbReference type="InParanoid" id="A0A2K2DD64"/>
<accession>A0A2K2DD64</accession>
<name>A0A2K2DD64_BRADI</name>
<evidence type="ECO:0000313" key="2">
    <source>
        <dbReference type="EnsemblPlants" id="PNT72218"/>
    </source>
</evidence>
<sequence>MAAFRFIWVHVLVPLLDDGDGPRNRLLLLHFHATSDDPATSRICVATSGAKDDVYWRSNRRAFASPDQLTKLWPTCHAT</sequence>
<organism evidence="1">
    <name type="scientific">Brachypodium distachyon</name>
    <name type="common">Purple false brome</name>
    <name type="synonym">Trachynia distachya</name>
    <dbReference type="NCBI Taxonomy" id="15368"/>
    <lineage>
        <taxon>Eukaryota</taxon>
        <taxon>Viridiplantae</taxon>
        <taxon>Streptophyta</taxon>
        <taxon>Embryophyta</taxon>
        <taxon>Tracheophyta</taxon>
        <taxon>Spermatophyta</taxon>
        <taxon>Magnoliopsida</taxon>
        <taxon>Liliopsida</taxon>
        <taxon>Poales</taxon>
        <taxon>Poaceae</taxon>
        <taxon>BOP clade</taxon>
        <taxon>Pooideae</taxon>
        <taxon>Stipodae</taxon>
        <taxon>Brachypodieae</taxon>
        <taxon>Brachypodium</taxon>
    </lineage>
</organism>
<keyword evidence="3" id="KW-1185">Reference proteome</keyword>
<dbReference type="EnsemblPlants" id="PNT72218">
    <property type="protein sequence ID" value="PNT72218"/>
    <property type="gene ID" value="BRADI_2g41495v3"/>
</dbReference>
<reference evidence="1" key="2">
    <citation type="submission" date="2017-06" db="EMBL/GenBank/DDBJ databases">
        <title>WGS assembly of Brachypodium distachyon.</title>
        <authorList>
            <consortium name="The International Brachypodium Initiative"/>
            <person name="Lucas S."/>
            <person name="Harmon-Smith M."/>
            <person name="Lail K."/>
            <person name="Tice H."/>
            <person name="Grimwood J."/>
            <person name="Bruce D."/>
            <person name="Barry K."/>
            <person name="Shu S."/>
            <person name="Lindquist E."/>
            <person name="Wang M."/>
            <person name="Pitluck S."/>
            <person name="Vogel J.P."/>
            <person name="Garvin D.F."/>
            <person name="Mockler T.C."/>
            <person name="Schmutz J."/>
            <person name="Rokhsar D."/>
            <person name="Bevan M.W."/>
        </authorList>
    </citation>
    <scope>NUCLEOTIDE SEQUENCE</scope>
    <source>
        <strain evidence="1">Bd21</strain>
    </source>
</reference>
<protein>
    <submittedName>
        <fullName evidence="1 2">Uncharacterized protein</fullName>
    </submittedName>
</protein>
<dbReference type="Gramene" id="PNT72218">
    <property type="protein sequence ID" value="PNT72218"/>
    <property type="gene ID" value="BRADI_2g41495v3"/>
</dbReference>